<feature type="domain" description="DUF6817" evidence="1">
    <location>
        <begin position="36"/>
        <end position="121"/>
    </location>
</feature>
<protein>
    <recommendedName>
        <fullName evidence="1">DUF6817 domain-containing protein</fullName>
    </recommendedName>
</protein>
<dbReference type="Proteomes" id="UP000017836">
    <property type="component" value="Unassembled WGS sequence"/>
</dbReference>
<organism evidence="2 3">
    <name type="scientific">Amborella trichopoda</name>
    <dbReference type="NCBI Taxonomy" id="13333"/>
    <lineage>
        <taxon>Eukaryota</taxon>
        <taxon>Viridiplantae</taxon>
        <taxon>Streptophyta</taxon>
        <taxon>Embryophyta</taxon>
        <taxon>Tracheophyta</taxon>
        <taxon>Spermatophyta</taxon>
        <taxon>Magnoliopsida</taxon>
        <taxon>Amborellales</taxon>
        <taxon>Amborellaceae</taxon>
        <taxon>Amborella</taxon>
    </lineage>
</organism>
<gene>
    <name evidence="2" type="ORF">AMTR_s00171p00069250</name>
</gene>
<keyword evidence="3" id="KW-1185">Reference proteome</keyword>
<dbReference type="OMA" id="TFLLMTM"/>
<dbReference type="HOGENOM" id="CLU_035098_0_0_1"/>
<sequence length="406" mass="46421">MGTKTENLQSLLDSALPFIRGELELIDPDLPRLIAVLRSSGASECWHKHGDFLHHLVSIFRILSLWKSPHPLALCGLFHSAYSNSYVNLAIFPPETSRPYVQSLIGPQAEDLVHMFCVVPRQSLIHDDLLFHFSDTELESAFMREEVPESLRDKIQRLVPPYGVTVKHIRTGQDLVVPRRLVASFLLMTIADFSDQLFGFQDELFENSNGRLEFSGNNITTLWPGDGKPGLWVNSLSRMAVLYRLLVREEERRESENGFANGGSKRGYEEIELVVPPVFENCTMVLSCQDEREARDLYWEVVCGGGGGKIGLERQRELLVRCIEKNPFVGEPHVLLAQIYVMQGRYEEGEREGERGLKLMLEWGSNWDKRVSWEGWVAWNRVLIMKAKERSWPQTSWGILNLGLVR</sequence>
<dbReference type="STRING" id="13333.W1PQB9"/>
<evidence type="ECO:0000313" key="2">
    <source>
        <dbReference type="EMBL" id="ERN10243.1"/>
    </source>
</evidence>
<evidence type="ECO:0000259" key="1">
    <source>
        <dbReference type="Pfam" id="PF20680"/>
    </source>
</evidence>
<dbReference type="OrthoDB" id="2306007at2759"/>
<name>W1PQB9_AMBTC</name>
<dbReference type="Gramene" id="ERN10243">
    <property type="protein sequence ID" value="ERN10243"/>
    <property type="gene ID" value="AMTR_s00171p00069250"/>
</dbReference>
<evidence type="ECO:0000313" key="3">
    <source>
        <dbReference type="Proteomes" id="UP000017836"/>
    </source>
</evidence>
<accession>W1PQB9</accession>
<dbReference type="eggNOG" id="ENOG502QT11">
    <property type="taxonomic scope" value="Eukaryota"/>
</dbReference>
<dbReference type="PANTHER" id="PTHR37391:SF2">
    <property type="entry name" value="E3 UBIQUITIN-PROTEIN LIGASE"/>
    <property type="match status" value="1"/>
</dbReference>
<proteinExistence type="predicted"/>
<dbReference type="InterPro" id="IPR049202">
    <property type="entry name" value="DUF6817"/>
</dbReference>
<dbReference type="EMBL" id="KI392934">
    <property type="protein sequence ID" value="ERN10243.1"/>
    <property type="molecule type" value="Genomic_DNA"/>
</dbReference>
<dbReference type="Pfam" id="PF20680">
    <property type="entry name" value="DUF6817"/>
    <property type="match status" value="1"/>
</dbReference>
<dbReference type="AlphaFoldDB" id="W1PQB9"/>
<reference evidence="3" key="1">
    <citation type="journal article" date="2013" name="Science">
        <title>The Amborella genome and the evolution of flowering plants.</title>
        <authorList>
            <consortium name="Amborella Genome Project"/>
        </authorList>
    </citation>
    <scope>NUCLEOTIDE SEQUENCE [LARGE SCALE GENOMIC DNA]</scope>
</reference>
<dbReference type="PANTHER" id="PTHR37391">
    <property type="entry name" value="E3 UBIQUITIN-PROTEIN LIGASE"/>
    <property type="match status" value="1"/>
</dbReference>
<dbReference type="KEGG" id="atr:18438415"/>